<keyword evidence="6" id="KW-0460">Magnesium</keyword>
<evidence type="ECO:0000256" key="7">
    <source>
        <dbReference type="ARBA" id="ARBA00023080"/>
    </source>
</evidence>
<dbReference type="Gene3D" id="3.90.950.10">
    <property type="match status" value="1"/>
</dbReference>
<proteinExistence type="predicted"/>
<dbReference type="Proteomes" id="UP000028681">
    <property type="component" value="Chromosome"/>
</dbReference>
<evidence type="ECO:0000256" key="10">
    <source>
        <dbReference type="ARBA" id="ARBA00048174"/>
    </source>
</evidence>
<evidence type="ECO:0000256" key="6">
    <source>
        <dbReference type="ARBA" id="ARBA00022842"/>
    </source>
</evidence>
<comment type="cofactor">
    <cofactor evidence="1">
        <name>Mn(2+)</name>
        <dbReference type="ChEBI" id="CHEBI:29035"/>
    </cofactor>
</comment>
<dbReference type="InterPro" id="IPR050299">
    <property type="entry name" value="YjjX_NTPase"/>
</dbReference>
<dbReference type="PANTHER" id="PTHR34699">
    <property type="match status" value="1"/>
</dbReference>
<evidence type="ECO:0000256" key="4">
    <source>
        <dbReference type="ARBA" id="ARBA00022741"/>
    </source>
</evidence>
<dbReference type="RefSeq" id="WP_071844196.1">
    <property type="nucleotide sequence ID" value="NZ_CP006664.1"/>
</dbReference>
<sequence>MQNKYPVIALCSENSAKIKATKEICSLAFSNFSLGCYTVSSDVSETPDSDEEALVGCHRRIENFQAGFGREVDLIIALEGLTETTPFGTFLYGWAVLKHVASGKMFYGCSGKIMLPDDVANGLSRNMKLSDLVLEKFVSVSREDLERLGTNGVLSDGMYTRSDEFNTALRCALGSMIAKQNSMNL</sequence>
<dbReference type="SUPFAM" id="SSF52972">
    <property type="entry name" value="ITPase-like"/>
    <property type="match status" value="1"/>
</dbReference>
<keyword evidence="7" id="KW-0546">Nucleotide metabolism</keyword>
<dbReference type="EC" id="3.6.1.73" evidence="9"/>
<evidence type="ECO:0000256" key="9">
    <source>
        <dbReference type="ARBA" id="ARBA00038901"/>
    </source>
</evidence>
<evidence type="ECO:0000256" key="11">
    <source>
        <dbReference type="ARBA" id="ARBA00048781"/>
    </source>
</evidence>
<dbReference type="GO" id="GO:0000166">
    <property type="term" value="F:nucleotide binding"/>
    <property type="evidence" value="ECO:0007669"/>
    <property type="project" value="UniProtKB-KW"/>
</dbReference>
<evidence type="ECO:0000256" key="3">
    <source>
        <dbReference type="ARBA" id="ARBA00022723"/>
    </source>
</evidence>
<dbReference type="GeneID" id="33941728"/>
<protein>
    <recommendedName>
        <fullName evidence="9">inosine/xanthosine triphosphatase</fullName>
        <ecNumber evidence="9">3.6.1.73</ecNumber>
    </recommendedName>
</protein>
<evidence type="ECO:0000313" key="14">
    <source>
        <dbReference type="Proteomes" id="UP000028681"/>
    </source>
</evidence>
<dbReference type="HOGENOM" id="CLU_1445128_0_0_6"/>
<keyword evidence="8" id="KW-0464">Manganese</keyword>
<evidence type="ECO:0000256" key="8">
    <source>
        <dbReference type="ARBA" id="ARBA00023211"/>
    </source>
</evidence>
<dbReference type="GO" id="GO:0009117">
    <property type="term" value="P:nucleotide metabolic process"/>
    <property type="evidence" value="ECO:0007669"/>
    <property type="project" value="UniProtKB-KW"/>
</dbReference>
<comment type="catalytic activity">
    <reaction evidence="10">
        <text>ITP + H2O = IDP + phosphate + H(+)</text>
        <dbReference type="Rhea" id="RHEA:28330"/>
        <dbReference type="ChEBI" id="CHEBI:15377"/>
        <dbReference type="ChEBI" id="CHEBI:15378"/>
        <dbReference type="ChEBI" id="CHEBI:43474"/>
        <dbReference type="ChEBI" id="CHEBI:58280"/>
        <dbReference type="ChEBI" id="CHEBI:61402"/>
        <dbReference type="EC" id="3.6.1.73"/>
    </reaction>
</comment>
<dbReference type="PANTHER" id="PTHR34699:SF2">
    <property type="entry name" value="NON-CANONICAL PURINE NTP PHOSPHATASE_PRRC1 DOMAIN-CONTAINING PROTEIN"/>
    <property type="match status" value="1"/>
</dbReference>
<comment type="catalytic activity">
    <reaction evidence="11">
        <text>XTP + H2O = XDP + phosphate + H(+)</text>
        <dbReference type="Rhea" id="RHEA:28406"/>
        <dbReference type="ChEBI" id="CHEBI:15377"/>
        <dbReference type="ChEBI" id="CHEBI:15378"/>
        <dbReference type="ChEBI" id="CHEBI:43474"/>
        <dbReference type="ChEBI" id="CHEBI:59884"/>
        <dbReference type="ChEBI" id="CHEBI:61314"/>
        <dbReference type="EC" id="3.6.1.73"/>
    </reaction>
</comment>
<dbReference type="InterPro" id="IPR026533">
    <property type="entry name" value="NTPase/PRRC1"/>
</dbReference>
<keyword evidence="5" id="KW-0378">Hydrolase</keyword>
<evidence type="ECO:0000256" key="1">
    <source>
        <dbReference type="ARBA" id="ARBA00001936"/>
    </source>
</evidence>
<dbReference type="GO" id="GO:0103023">
    <property type="term" value="F:ITPase activity"/>
    <property type="evidence" value="ECO:0007669"/>
    <property type="project" value="UniProtKB-EC"/>
</dbReference>
<keyword evidence="3" id="KW-0479">Metal-binding</keyword>
<accession>A0A076LS28</accession>
<evidence type="ECO:0000313" key="13">
    <source>
        <dbReference type="EMBL" id="AIJ09353.1"/>
    </source>
</evidence>
<evidence type="ECO:0000259" key="12">
    <source>
        <dbReference type="Pfam" id="PF01931"/>
    </source>
</evidence>
<dbReference type="AlphaFoldDB" id="A0A076LS28"/>
<reference evidence="13 14" key="1">
    <citation type="journal article" date="2012" name="PLoS ONE">
        <title>Edwardsiella comparative phylogenomics reveal the new intra/inter-species taxonomic relationships, virulence evolution and niche adaptation mechanisms.</title>
        <authorList>
            <person name="Yang M."/>
            <person name="Lv Y."/>
            <person name="Xiao J."/>
            <person name="Wu H."/>
            <person name="Zheng H."/>
            <person name="Liu Q."/>
            <person name="Zhang Y."/>
            <person name="Wang Q."/>
        </authorList>
    </citation>
    <scope>NUCLEOTIDE SEQUENCE [LARGE SCALE GENOMIC DNA]</scope>
    <source>
        <strain evidence="14">080813</strain>
    </source>
</reference>
<dbReference type="EMBL" id="CP006664">
    <property type="protein sequence ID" value="AIJ09353.1"/>
    <property type="molecule type" value="Genomic_DNA"/>
</dbReference>
<gene>
    <name evidence="13" type="ORF">ETEE_2921</name>
</gene>
<feature type="domain" description="Non-canonical purine NTP phosphatase/PRRC1" evidence="12">
    <location>
        <begin position="11"/>
        <end position="176"/>
    </location>
</feature>
<name>A0A076LS28_9GAMM</name>
<dbReference type="GO" id="GO:0046872">
    <property type="term" value="F:metal ion binding"/>
    <property type="evidence" value="ECO:0007669"/>
    <property type="project" value="UniProtKB-KW"/>
</dbReference>
<dbReference type="Pfam" id="PF01931">
    <property type="entry name" value="NTPase_I-T"/>
    <property type="match status" value="1"/>
</dbReference>
<keyword evidence="4" id="KW-0547">Nucleotide-binding</keyword>
<evidence type="ECO:0000256" key="2">
    <source>
        <dbReference type="ARBA" id="ARBA00001946"/>
    </source>
</evidence>
<comment type="cofactor">
    <cofactor evidence="2">
        <name>Mg(2+)</name>
        <dbReference type="ChEBI" id="CHEBI:18420"/>
    </cofactor>
</comment>
<dbReference type="KEGG" id="ete:ETEE_2921"/>
<dbReference type="InterPro" id="IPR029001">
    <property type="entry name" value="ITPase-like_fam"/>
</dbReference>
<organism evidence="13 14">
    <name type="scientific">Edwardsiella anguillarum ET080813</name>
    <dbReference type="NCBI Taxonomy" id="667120"/>
    <lineage>
        <taxon>Bacteria</taxon>
        <taxon>Pseudomonadati</taxon>
        <taxon>Pseudomonadota</taxon>
        <taxon>Gammaproteobacteria</taxon>
        <taxon>Enterobacterales</taxon>
        <taxon>Hafniaceae</taxon>
        <taxon>Edwardsiella</taxon>
    </lineage>
</organism>
<evidence type="ECO:0000256" key="5">
    <source>
        <dbReference type="ARBA" id="ARBA00022801"/>
    </source>
</evidence>